<dbReference type="SMART" id="SM00065">
    <property type="entry name" value="GAF"/>
    <property type="match status" value="1"/>
</dbReference>
<accession>A0A383C8H8</accession>
<feature type="domain" description="GAF" evidence="1">
    <location>
        <begin position="101"/>
        <end position="242"/>
    </location>
</feature>
<dbReference type="SUPFAM" id="SSF55781">
    <property type="entry name" value="GAF domain-like"/>
    <property type="match status" value="2"/>
</dbReference>
<name>A0A383C8H8_9ZZZZ</name>
<dbReference type="AlphaFoldDB" id="A0A383C8H8"/>
<dbReference type="Gene3D" id="3.30.450.40">
    <property type="match status" value="2"/>
</dbReference>
<evidence type="ECO:0000259" key="1">
    <source>
        <dbReference type="SMART" id="SM00065"/>
    </source>
</evidence>
<feature type="non-terminal residue" evidence="2">
    <location>
        <position position="1"/>
    </location>
</feature>
<gene>
    <name evidence="2" type="ORF">METZ01_LOCUS481366</name>
</gene>
<evidence type="ECO:0000313" key="2">
    <source>
        <dbReference type="EMBL" id="SVE28512.1"/>
    </source>
</evidence>
<feature type="non-terminal residue" evidence="2">
    <location>
        <position position="242"/>
    </location>
</feature>
<dbReference type="Pfam" id="PF13185">
    <property type="entry name" value="GAF_2"/>
    <property type="match status" value="2"/>
</dbReference>
<organism evidence="2">
    <name type="scientific">marine metagenome</name>
    <dbReference type="NCBI Taxonomy" id="408172"/>
    <lineage>
        <taxon>unclassified sequences</taxon>
        <taxon>metagenomes</taxon>
        <taxon>ecological metagenomes</taxon>
    </lineage>
</organism>
<reference evidence="2" key="1">
    <citation type="submission" date="2018-05" db="EMBL/GenBank/DDBJ databases">
        <authorList>
            <person name="Lanie J.A."/>
            <person name="Ng W.-L."/>
            <person name="Kazmierczak K.M."/>
            <person name="Andrzejewski T.M."/>
            <person name="Davidsen T.M."/>
            <person name="Wayne K.J."/>
            <person name="Tettelin H."/>
            <person name="Glass J.I."/>
            <person name="Rusch D."/>
            <person name="Podicherti R."/>
            <person name="Tsui H.-C.T."/>
            <person name="Winkler M.E."/>
        </authorList>
    </citation>
    <scope>NUCLEOTIDE SEQUENCE</scope>
</reference>
<protein>
    <recommendedName>
        <fullName evidence="1">GAF domain-containing protein</fullName>
    </recommendedName>
</protein>
<dbReference type="InterPro" id="IPR003018">
    <property type="entry name" value="GAF"/>
</dbReference>
<dbReference type="EMBL" id="UINC01206744">
    <property type="protein sequence ID" value="SVE28512.1"/>
    <property type="molecule type" value="Genomic_DNA"/>
</dbReference>
<dbReference type="InterPro" id="IPR029016">
    <property type="entry name" value="GAF-like_dom_sf"/>
</dbReference>
<sequence>HGEPLLIPDVSKDPRYYPIKESIRSEMAAPLEESGRTVGVLNVDADVIEAFEEEDLKILTLLAREASRVLTGLWLIEQLTHKAGQLEALLGIGRHMAGKRLLDDILQTITREARSMMDCPFSALFLHNPEKQDLTLYCLYGPEGSIQAEETLAIEQSAIGSAIRGNRQIEVTELLRTEEHHFTHFIRSENLQTMLVTPLTFENEVIGALNVYVASRYRFNDDSKRILGALADLGAVAIQNSR</sequence>
<proteinExistence type="predicted"/>